<dbReference type="RefSeq" id="WP_142444439.1">
    <property type="nucleotide sequence ID" value="NZ_SESI01000004.1"/>
</dbReference>
<reference evidence="2 3" key="1">
    <citation type="submission" date="2019-02" db="EMBL/GenBank/DDBJ databases">
        <title>Halonotius sp. a new haloqrchaeon isolated from saline water.</title>
        <authorList>
            <person name="Duran-Viseras A."/>
            <person name="Sanchez-Porro C."/>
            <person name="Ventosa A."/>
        </authorList>
    </citation>
    <scope>NUCLEOTIDE SEQUENCE [LARGE SCALE GENOMIC DNA]</scope>
    <source>
        <strain evidence="2 3">F9-27</strain>
    </source>
</reference>
<keyword evidence="1" id="KW-0472">Membrane</keyword>
<evidence type="ECO:0000313" key="3">
    <source>
        <dbReference type="Proteomes" id="UP000315385"/>
    </source>
</evidence>
<keyword evidence="1" id="KW-1133">Transmembrane helix</keyword>
<feature type="transmembrane region" description="Helical" evidence="1">
    <location>
        <begin position="20"/>
        <end position="42"/>
    </location>
</feature>
<protein>
    <submittedName>
        <fullName evidence="2">Uncharacterized protein</fullName>
    </submittedName>
</protein>
<sequence length="60" mass="6168">MSDDDPLARPSGRDFGLGPIMVVLLLLVAVAIAGVVGLLFLAEDLVVISPGTVEVIAPRV</sequence>
<gene>
    <name evidence="2" type="ORF">EWF95_12605</name>
</gene>
<keyword evidence="3" id="KW-1185">Reference proteome</keyword>
<comment type="caution">
    <text evidence="2">The sequence shown here is derived from an EMBL/GenBank/DDBJ whole genome shotgun (WGS) entry which is preliminary data.</text>
</comment>
<dbReference type="AlphaFoldDB" id="A0A544QKS3"/>
<evidence type="ECO:0000256" key="1">
    <source>
        <dbReference type="SAM" id="Phobius"/>
    </source>
</evidence>
<dbReference type="EMBL" id="SESI01000004">
    <property type="protein sequence ID" value="TQQ78966.1"/>
    <property type="molecule type" value="Genomic_DNA"/>
</dbReference>
<keyword evidence="1" id="KW-0812">Transmembrane</keyword>
<name>A0A544QKS3_9EURY</name>
<organism evidence="2 3">
    <name type="scientific">Halonotius roseus</name>
    <dbReference type="NCBI Taxonomy" id="2511997"/>
    <lineage>
        <taxon>Archaea</taxon>
        <taxon>Methanobacteriati</taxon>
        <taxon>Methanobacteriota</taxon>
        <taxon>Stenosarchaea group</taxon>
        <taxon>Halobacteria</taxon>
        <taxon>Halobacteriales</taxon>
        <taxon>Haloferacaceae</taxon>
        <taxon>Halonotius</taxon>
    </lineage>
</organism>
<evidence type="ECO:0000313" key="2">
    <source>
        <dbReference type="EMBL" id="TQQ78966.1"/>
    </source>
</evidence>
<proteinExistence type="predicted"/>
<dbReference type="Proteomes" id="UP000315385">
    <property type="component" value="Unassembled WGS sequence"/>
</dbReference>
<accession>A0A544QKS3</accession>